<sequence>MVMRVTSHSHARDEVYQAWRTDHHRRPHAAKSKSSQLHVGGVCAYTLPSLITRTCAERNRFICGCHRGRRGRERLISCLGNLSVGGNDAAQLPAAPPVSAIEAQVKRSREIFEFHLVRIQLPQRKNSSVNLDACCATGSWVPPEGCASRCRIFLRVCLFAKNHFDKDAGTGLNISKATSVANAGDSNSVVIYPCVNSLGDLTTGIVLLNNELINTSLDHQLQMNQRNQVSGQSGRR</sequence>
<reference evidence="3" key="1">
    <citation type="submission" date="2016-06" db="UniProtKB">
        <authorList>
            <consortium name="WormBaseParasite"/>
        </authorList>
    </citation>
    <scope>IDENTIFICATION</scope>
</reference>
<reference evidence="1 2" key="2">
    <citation type="submission" date="2018-11" db="EMBL/GenBank/DDBJ databases">
        <authorList>
            <consortium name="Pathogen Informatics"/>
        </authorList>
    </citation>
    <scope>NUCLEOTIDE SEQUENCE [LARGE SCALE GENOMIC DNA]</scope>
    <source>
        <strain evidence="1 2">NST_G2</strain>
    </source>
</reference>
<evidence type="ECO:0000313" key="2">
    <source>
        <dbReference type="Proteomes" id="UP000275846"/>
    </source>
</evidence>
<dbReference type="OrthoDB" id="10509150at2759"/>
<organism evidence="3">
    <name type="scientific">Schistocephalus solidus</name>
    <name type="common">Tapeworm</name>
    <dbReference type="NCBI Taxonomy" id="70667"/>
    <lineage>
        <taxon>Eukaryota</taxon>
        <taxon>Metazoa</taxon>
        <taxon>Spiralia</taxon>
        <taxon>Lophotrochozoa</taxon>
        <taxon>Platyhelminthes</taxon>
        <taxon>Cestoda</taxon>
        <taxon>Eucestoda</taxon>
        <taxon>Diphyllobothriidea</taxon>
        <taxon>Diphyllobothriidae</taxon>
        <taxon>Schistocephalus</taxon>
    </lineage>
</organism>
<dbReference type="STRING" id="70667.A0A183TCC8"/>
<keyword evidence="2" id="KW-1185">Reference proteome</keyword>
<dbReference type="EMBL" id="UYSU01038672">
    <property type="protein sequence ID" value="VDM00512.1"/>
    <property type="molecule type" value="Genomic_DNA"/>
</dbReference>
<name>A0A183TCC8_SCHSO</name>
<accession>A0A183TCC8</accession>
<dbReference type="AlphaFoldDB" id="A0A183TCC8"/>
<dbReference type="WBParaSite" id="SSLN_0001466401-mRNA-1">
    <property type="protein sequence ID" value="SSLN_0001466401-mRNA-1"/>
    <property type="gene ID" value="SSLN_0001466401"/>
</dbReference>
<protein>
    <submittedName>
        <fullName evidence="3">Thyroglobulin type-1 domain-containing protein</fullName>
    </submittedName>
</protein>
<dbReference type="Proteomes" id="UP000275846">
    <property type="component" value="Unassembled WGS sequence"/>
</dbReference>
<gene>
    <name evidence="1" type="ORF">SSLN_LOCUS14126</name>
</gene>
<evidence type="ECO:0000313" key="1">
    <source>
        <dbReference type="EMBL" id="VDM00512.1"/>
    </source>
</evidence>
<proteinExistence type="predicted"/>
<evidence type="ECO:0000313" key="3">
    <source>
        <dbReference type="WBParaSite" id="SSLN_0001466401-mRNA-1"/>
    </source>
</evidence>